<organism evidence="6 7">
    <name type="scientific">Nakamurella leprariae</name>
    <dbReference type="NCBI Taxonomy" id="2803911"/>
    <lineage>
        <taxon>Bacteria</taxon>
        <taxon>Bacillati</taxon>
        <taxon>Actinomycetota</taxon>
        <taxon>Actinomycetes</taxon>
        <taxon>Nakamurellales</taxon>
        <taxon>Nakamurellaceae</taxon>
        <taxon>Nakamurella</taxon>
    </lineage>
</organism>
<evidence type="ECO:0000313" key="7">
    <source>
        <dbReference type="Proteomes" id="UP000663792"/>
    </source>
</evidence>
<dbReference type="Gene3D" id="1.10.10.10">
    <property type="entry name" value="Winged helix-like DNA-binding domain superfamily/Winged helix DNA-binding domain"/>
    <property type="match status" value="1"/>
</dbReference>
<dbReference type="EMBL" id="JAERWK010000016">
    <property type="protein sequence ID" value="MBM9468312.1"/>
    <property type="molecule type" value="Genomic_DNA"/>
</dbReference>
<gene>
    <name evidence="6" type="ORF">JL106_13585</name>
</gene>
<evidence type="ECO:0000313" key="6">
    <source>
        <dbReference type="EMBL" id="MBM9468312.1"/>
    </source>
</evidence>
<dbReference type="PANTHER" id="PTHR30126:SF39">
    <property type="entry name" value="HTH-TYPE TRANSCRIPTIONAL REGULATOR CYSL"/>
    <property type="match status" value="1"/>
</dbReference>
<dbReference type="Pfam" id="PF00126">
    <property type="entry name" value="HTH_1"/>
    <property type="match status" value="1"/>
</dbReference>
<accession>A0A939C2P3</accession>
<dbReference type="Pfam" id="PF03466">
    <property type="entry name" value="LysR_substrate"/>
    <property type="match status" value="1"/>
</dbReference>
<dbReference type="InterPro" id="IPR005119">
    <property type="entry name" value="LysR_subst-bd"/>
</dbReference>
<dbReference type="RefSeq" id="WP_205261242.1">
    <property type="nucleotide sequence ID" value="NZ_JAERWK010000016.1"/>
</dbReference>
<keyword evidence="3" id="KW-0238">DNA-binding</keyword>
<proteinExistence type="inferred from homology"/>
<comment type="caution">
    <text evidence="6">The sequence shown here is derived from an EMBL/GenBank/DDBJ whole genome shotgun (WGS) entry which is preliminary data.</text>
</comment>
<evidence type="ECO:0000259" key="5">
    <source>
        <dbReference type="PROSITE" id="PS50931"/>
    </source>
</evidence>
<dbReference type="PROSITE" id="PS50931">
    <property type="entry name" value="HTH_LYSR"/>
    <property type="match status" value="1"/>
</dbReference>
<dbReference type="GO" id="GO:0003700">
    <property type="term" value="F:DNA-binding transcription factor activity"/>
    <property type="evidence" value="ECO:0007669"/>
    <property type="project" value="InterPro"/>
</dbReference>
<comment type="similarity">
    <text evidence="1">Belongs to the LysR transcriptional regulatory family.</text>
</comment>
<evidence type="ECO:0000256" key="2">
    <source>
        <dbReference type="ARBA" id="ARBA00023015"/>
    </source>
</evidence>
<evidence type="ECO:0000256" key="1">
    <source>
        <dbReference type="ARBA" id="ARBA00009437"/>
    </source>
</evidence>
<dbReference type="Gene3D" id="3.40.190.10">
    <property type="entry name" value="Periplasmic binding protein-like II"/>
    <property type="match status" value="2"/>
</dbReference>
<keyword evidence="4" id="KW-0804">Transcription</keyword>
<dbReference type="SUPFAM" id="SSF46785">
    <property type="entry name" value="Winged helix' DNA-binding domain"/>
    <property type="match status" value="1"/>
</dbReference>
<dbReference type="InterPro" id="IPR036388">
    <property type="entry name" value="WH-like_DNA-bd_sf"/>
</dbReference>
<dbReference type="InterPro" id="IPR036390">
    <property type="entry name" value="WH_DNA-bd_sf"/>
</dbReference>
<feature type="domain" description="HTH lysR-type" evidence="5">
    <location>
        <begin position="7"/>
        <end position="64"/>
    </location>
</feature>
<evidence type="ECO:0000256" key="4">
    <source>
        <dbReference type="ARBA" id="ARBA00023163"/>
    </source>
</evidence>
<keyword evidence="2" id="KW-0805">Transcription regulation</keyword>
<dbReference type="AlphaFoldDB" id="A0A939C2P3"/>
<protein>
    <submittedName>
        <fullName evidence="6">LysR family transcriptional regulator</fullName>
    </submittedName>
</protein>
<reference evidence="6" key="1">
    <citation type="submission" date="2021-01" db="EMBL/GenBank/DDBJ databases">
        <title>YIM 132084 draft genome.</title>
        <authorList>
            <person name="An D."/>
        </authorList>
    </citation>
    <scope>NUCLEOTIDE SEQUENCE</scope>
    <source>
        <strain evidence="6">YIM 132084</strain>
    </source>
</reference>
<dbReference type="SUPFAM" id="SSF53850">
    <property type="entry name" value="Periplasmic binding protein-like II"/>
    <property type="match status" value="1"/>
</dbReference>
<dbReference type="GO" id="GO:0000976">
    <property type="term" value="F:transcription cis-regulatory region binding"/>
    <property type="evidence" value="ECO:0007669"/>
    <property type="project" value="TreeGrafter"/>
</dbReference>
<sequence>MLSARVPDLADLQLLLAVQRAGSLGAAGVALGISQQAASARIRALERRVGFPVLVRTRRGSRLTDAGGLLAQWADAVIRAATELDTGITSLRGERDAHLRVAASLTVAEHLMPRWLLALRDDQLALGHAPTSIELAAVNSETVVRRVRDAEVDLGFIESAQPPVDLPARVVAIDELVLVVPPGHRWAGGSIPPARLAATALISREAGSGTREALDTALAPFRDPDHPVAPALEASSTAGVRAAIVAGTAPGVLSVLAVADDLALGRLVRVPVTGLDLHRRLHAVWRSGAHPPAGPARDLVALAARLGTPGS</sequence>
<name>A0A939C2P3_9ACTN</name>
<keyword evidence="7" id="KW-1185">Reference proteome</keyword>
<dbReference type="PANTHER" id="PTHR30126">
    <property type="entry name" value="HTH-TYPE TRANSCRIPTIONAL REGULATOR"/>
    <property type="match status" value="1"/>
</dbReference>
<evidence type="ECO:0000256" key="3">
    <source>
        <dbReference type="ARBA" id="ARBA00023125"/>
    </source>
</evidence>
<dbReference type="InterPro" id="IPR000847">
    <property type="entry name" value="LysR_HTH_N"/>
</dbReference>
<dbReference type="Proteomes" id="UP000663792">
    <property type="component" value="Unassembled WGS sequence"/>
</dbReference>